<evidence type="ECO:0000313" key="1">
    <source>
        <dbReference type="EMBL" id="TLD71187.1"/>
    </source>
</evidence>
<reference evidence="1 2" key="1">
    <citation type="submission" date="2019-05" db="EMBL/GenBank/DDBJ databases">
        <title>Verrucobacter flavum gen. nov., sp. nov. a new member of the family Verrucomicrobiaceae.</title>
        <authorList>
            <person name="Szuroczki S."/>
            <person name="Abbaszade G."/>
            <person name="Szabo A."/>
            <person name="Felfoldi T."/>
            <person name="Schumann P."/>
            <person name="Boka K."/>
            <person name="Keki Z."/>
            <person name="Toumi M."/>
            <person name="Toth E."/>
        </authorList>
    </citation>
    <scope>NUCLEOTIDE SEQUENCE [LARGE SCALE GENOMIC DNA]</scope>
    <source>
        <strain evidence="1 2">MG-N-17</strain>
    </source>
</reference>
<name>A0A5R8KFV6_9BACT</name>
<dbReference type="SUPFAM" id="SSF53474">
    <property type="entry name" value="alpha/beta-Hydrolases"/>
    <property type="match status" value="1"/>
</dbReference>
<dbReference type="RefSeq" id="WP_138086034.1">
    <property type="nucleotide sequence ID" value="NZ_VAUV01000006.1"/>
</dbReference>
<dbReference type="Proteomes" id="UP000306196">
    <property type="component" value="Unassembled WGS sequence"/>
</dbReference>
<protein>
    <recommendedName>
        <fullName evidence="3">Alpha/beta hydrolase</fullName>
    </recommendedName>
</protein>
<dbReference type="Gene3D" id="3.40.50.1820">
    <property type="entry name" value="alpha/beta hydrolase"/>
    <property type="match status" value="1"/>
</dbReference>
<dbReference type="InterPro" id="IPR000801">
    <property type="entry name" value="Esterase-like"/>
</dbReference>
<organism evidence="1 2">
    <name type="scientific">Phragmitibacter flavus</name>
    <dbReference type="NCBI Taxonomy" id="2576071"/>
    <lineage>
        <taxon>Bacteria</taxon>
        <taxon>Pseudomonadati</taxon>
        <taxon>Verrucomicrobiota</taxon>
        <taxon>Verrucomicrobiia</taxon>
        <taxon>Verrucomicrobiales</taxon>
        <taxon>Verrucomicrobiaceae</taxon>
        <taxon>Phragmitibacter</taxon>
    </lineage>
</organism>
<dbReference type="AlphaFoldDB" id="A0A5R8KFV6"/>
<dbReference type="InterPro" id="IPR029058">
    <property type="entry name" value="AB_hydrolase_fold"/>
</dbReference>
<keyword evidence="2" id="KW-1185">Reference proteome</keyword>
<dbReference type="OrthoDB" id="9775130at2"/>
<dbReference type="Pfam" id="PF00756">
    <property type="entry name" value="Esterase"/>
    <property type="match status" value="1"/>
</dbReference>
<evidence type="ECO:0000313" key="2">
    <source>
        <dbReference type="Proteomes" id="UP000306196"/>
    </source>
</evidence>
<proteinExistence type="predicted"/>
<accession>A0A5R8KFV6</accession>
<gene>
    <name evidence="1" type="ORF">FEM03_09795</name>
</gene>
<comment type="caution">
    <text evidence="1">The sequence shown here is derived from an EMBL/GenBank/DDBJ whole genome shotgun (WGS) entry which is preliminary data.</text>
</comment>
<evidence type="ECO:0008006" key="3">
    <source>
        <dbReference type="Google" id="ProtNLM"/>
    </source>
</evidence>
<dbReference type="EMBL" id="VAUV01000006">
    <property type="protein sequence ID" value="TLD71187.1"/>
    <property type="molecule type" value="Genomic_DNA"/>
</dbReference>
<sequence length="286" mass="32039">MSRYFPITRRSQTFVPHILVLLGPALLLLNSCAILPRPTPVPVNQITAGNPGPDAVVDELIVILPGRWSLISELKREGMLDIAQQRWPGARIIVPDLHLGYYKNRTITQRLHHDIIQPAKKSGVTKIRLVGISLGGFGALIYDLEHPGEIDEILLLSPFLGDPEIIDEINDAGGLTQWQPGTPAAEDFSRQLWKSLRERQLQPQPRHRGNPSFLHPPRILLGCGTNDRLAPASRLFAQSFLPPEQQQWISAGTHDWPTWREILIKMPAHNDISTPIDHSSPTNLNY</sequence>